<protein>
    <submittedName>
        <fullName evidence="3">Uncharacterized protein</fullName>
    </submittedName>
</protein>
<keyword evidence="2" id="KW-0472">Membrane</keyword>
<keyword evidence="2" id="KW-0812">Transmembrane</keyword>
<gene>
    <name evidence="3" type="ORF">ACAT0790_LOCUS23930</name>
</gene>
<dbReference type="AlphaFoldDB" id="A0A7S1QE00"/>
<evidence type="ECO:0000256" key="1">
    <source>
        <dbReference type="SAM" id="MobiDB-lite"/>
    </source>
</evidence>
<feature type="compositionally biased region" description="Basic and acidic residues" evidence="1">
    <location>
        <begin position="1"/>
        <end position="21"/>
    </location>
</feature>
<reference evidence="3" key="1">
    <citation type="submission" date="2021-01" db="EMBL/GenBank/DDBJ databases">
        <authorList>
            <person name="Corre E."/>
            <person name="Pelletier E."/>
            <person name="Niang G."/>
            <person name="Scheremetjew M."/>
            <person name="Finn R."/>
            <person name="Kale V."/>
            <person name="Holt S."/>
            <person name="Cochrane G."/>
            <person name="Meng A."/>
            <person name="Brown T."/>
            <person name="Cohen L."/>
        </authorList>
    </citation>
    <scope>NUCLEOTIDE SEQUENCE</scope>
    <source>
        <strain evidence="3">OF101</strain>
    </source>
</reference>
<evidence type="ECO:0000256" key="2">
    <source>
        <dbReference type="SAM" id="Phobius"/>
    </source>
</evidence>
<feature type="transmembrane region" description="Helical" evidence="2">
    <location>
        <begin position="298"/>
        <end position="320"/>
    </location>
</feature>
<accession>A0A7S1QE00</accession>
<proteinExistence type="predicted"/>
<organism evidence="3">
    <name type="scientific">Alexandrium catenella</name>
    <name type="common">Red tide dinoflagellate</name>
    <name type="synonym">Gonyaulax catenella</name>
    <dbReference type="NCBI Taxonomy" id="2925"/>
    <lineage>
        <taxon>Eukaryota</taxon>
        <taxon>Sar</taxon>
        <taxon>Alveolata</taxon>
        <taxon>Dinophyceae</taxon>
        <taxon>Gonyaulacales</taxon>
        <taxon>Pyrocystaceae</taxon>
        <taxon>Alexandrium</taxon>
    </lineage>
</organism>
<feature type="transmembrane region" description="Helical" evidence="2">
    <location>
        <begin position="385"/>
        <end position="403"/>
    </location>
</feature>
<dbReference type="EMBL" id="HBGE01039775">
    <property type="protein sequence ID" value="CAD9134799.1"/>
    <property type="molecule type" value="Transcribed_RNA"/>
</dbReference>
<feature type="transmembrane region" description="Helical" evidence="2">
    <location>
        <begin position="457"/>
        <end position="482"/>
    </location>
</feature>
<evidence type="ECO:0000313" key="3">
    <source>
        <dbReference type="EMBL" id="CAD9134799.1"/>
    </source>
</evidence>
<name>A0A7S1QE00_ALECA</name>
<feature type="region of interest" description="Disordered" evidence="1">
    <location>
        <begin position="1"/>
        <end position="51"/>
    </location>
</feature>
<feature type="transmembrane region" description="Helical" evidence="2">
    <location>
        <begin position="423"/>
        <end position="445"/>
    </location>
</feature>
<keyword evidence="2" id="KW-1133">Transmembrane helix</keyword>
<sequence>MREMKEVWKEMKNRGDGEDAPLKGSSRKAGKSGKAGKASKSASPPPSYSEETKVEADYWDTGFTLREIGPQVINLWLLFQVVGLVFQLLLWNEVAGHLSAFEDLIARECAPEHQRHGVCTGPMWNVSAWQDVVLASSGLSVRDHTWQFSTSSSPPTFLIVVDPVSRAATAKAGDPAPAPEDLSQQAQELRDVRWTLELRRTDPPQVGPTMHKFHTGMDAVTVEDLSSEAKATLAAKGRVSWSATLSARTSGERRTRFVAFVEDAASQHLAAIHASPQCAFGRSWKAFNMQNQGHRHRALSWCRFLLGVFIFVGGAAVYAVHRELASRGPEQQSYRFHLVVLAKCLLQDVPQQICVVLYLFGWYEAYGLRCQLCLFDPRHCSAEDALSIVNLVAATFVVLSSVSNQLLIRPVFKKTYTEDDVCLQYLIRIGGFCLAVLPLTSGLCWASRSLIPLPHVVHVLCIVPCAIGWLMLGGFVCVPIILCCEDDDDSEC</sequence>